<comment type="function">
    <text evidence="10">FliG is one of three proteins (FliG, FliN, FliM) that forms the rotor-mounted switch complex (C ring), located at the base of the basal body. This complex interacts with the CheY and CheZ chemotaxis proteins, in addition to contacting components of the motor that determine the direction of flagellar rotation.</text>
</comment>
<proteinExistence type="inferred from homology"/>
<feature type="domain" description="Flagellar motor switch protein FliG C-terminal" evidence="11">
    <location>
        <begin position="224"/>
        <end position="330"/>
    </location>
</feature>
<dbReference type="GO" id="GO:0009425">
    <property type="term" value="C:bacterial-type flagellum basal body"/>
    <property type="evidence" value="ECO:0007669"/>
    <property type="project" value="UniProtKB-SubCell"/>
</dbReference>
<evidence type="ECO:0000256" key="3">
    <source>
        <dbReference type="ARBA" id="ARBA00010299"/>
    </source>
</evidence>
<keyword evidence="14" id="KW-0966">Cell projection</keyword>
<dbReference type="PRINTS" id="PR00954">
    <property type="entry name" value="FLGMOTORFLIG"/>
</dbReference>
<comment type="subcellular location">
    <subcellularLocation>
        <location evidence="1">Bacterial flagellum basal body</location>
    </subcellularLocation>
    <subcellularLocation>
        <location evidence="2">Cell membrane</location>
        <topology evidence="2">Peripheral membrane protein</topology>
        <orientation evidence="2">Cytoplasmic side</orientation>
    </subcellularLocation>
</comment>
<feature type="domain" description="Flagellar motor switch protein FliG N-terminal" evidence="13">
    <location>
        <begin position="13"/>
        <end position="112"/>
    </location>
</feature>
<accession>A0A975I8F0</accession>
<dbReference type="SUPFAM" id="SSF48029">
    <property type="entry name" value="FliG"/>
    <property type="match status" value="2"/>
</dbReference>
<evidence type="ECO:0000256" key="9">
    <source>
        <dbReference type="ARBA" id="ARBA00023143"/>
    </source>
</evidence>
<evidence type="ECO:0000313" key="15">
    <source>
        <dbReference type="Proteomes" id="UP000665026"/>
    </source>
</evidence>
<evidence type="ECO:0000256" key="6">
    <source>
        <dbReference type="ARBA" id="ARBA00022500"/>
    </source>
</evidence>
<protein>
    <recommendedName>
        <fullName evidence="4">Flagellar motor switch protein FliG</fullName>
    </recommendedName>
</protein>
<evidence type="ECO:0000256" key="1">
    <source>
        <dbReference type="ARBA" id="ARBA00004117"/>
    </source>
</evidence>
<evidence type="ECO:0000259" key="12">
    <source>
        <dbReference type="Pfam" id="PF14841"/>
    </source>
</evidence>
<evidence type="ECO:0000313" key="14">
    <source>
        <dbReference type="EMBL" id="QTN37198.1"/>
    </source>
</evidence>
<name>A0A975I8F0_9RHOB</name>
<reference evidence="14" key="1">
    <citation type="submission" date="2020-07" db="EMBL/GenBank/DDBJ databases">
        <title>Genome sequences of bacteria associated with the marine, planktonic diatom Thalassiosira profunda strain ECT2AJA-044.</title>
        <authorList>
            <person name="Gargas C.B."/>
            <person name="Roberts W.R."/>
            <person name="Alverson A.J."/>
        </authorList>
    </citation>
    <scope>NUCLEOTIDE SEQUENCE</scope>
    <source>
        <strain evidence="14">ECT2AJA-044</strain>
    </source>
</reference>
<dbReference type="GO" id="GO:0071973">
    <property type="term" value="P:bacterial-type flagellum-dependent cell motility"/>
    <property type="evidence" value="ECO:0007669"/>
    <property type="project" value="InterPro"/>
</dbReference>
<evidence type="ECO:0000256" key="10">
    <source>
        <dbReference type="ARBA" id="ARBA00025598"/>
    </source>
</evidence>
<dbReference type="Proteomes" id="UP000665026">
    <property type="component" value="Chromosome"/>
</dbReference>
<dbReference type="RefSeq" id="WP_209357900.1">
    <property type="nucleotide sequence ID" value="NZ_CP060010.1"/>
</dbReference>
<comment type="similarity">
    <text evidence="3">Belongs to the FliG family.</text>
</comment>
<dbReference type="KEGG" id="cact:HZ995_06770"/>
<dbReference type="Pfam" id="PF14841">
    <property type="entry name" value="FliG_M"/>
    <property type="match status" value="1"/>
</dbReference>
<dbReference type="PANTHER" id="PTHR30534">
    <property type="entry name" value="FLAGELLAR MOTOR SWITCH PROTEIN FLIG"/>
    <property type="match status" value="1"/>
</dbReference>
<keyword evidence="14" id="KW-0282">Flagellum</keyword>
<dbReference type="GO" id="GO:0003774">
    <property type="term" value="F:cytoskeletal motor activity"/>
    <property type="evidence" value="ECO:0007669"/>
    <property type="project" value="InterPro"/>
</dbReference>
<evidence type="ECO:0000256" key="7">
    <source>
        <dbReference type="ARBA" id="ARBA00022779"/>
    </source>
</evidence>
<keyword evidence="6" id="KW-0145">Chemotaxis</keyword>
<dbReference type="Gene3D" id="1.10.220.30">
    <property type="match status" value="3"/>
</dbReference>
<feature type="domain" description="Flagellar motor switch protein FliG middle" evidence="12">
    <location>
        <begin position="124"/>
        <end position="193"/>
    </location>
</feature>
<dbReference type="GO" id="GO:0005886">
    <property type="term" value="C:plasma membrane"/>
    <property type="evidence" value="ECO:0007669"/>
    <property type="project" value="UniProtKB-SubCell"/>
</dbReference>
<keyword evidence="7" id="KW-0283">Flagellar rotation</keyword>
<dbReference type="InterPro" id="IPR028263">
    <property type="entry name" value="FliG_N"/>
</dbReference>
<evidence type="ECO:0000256" key="2">
    <source>
        <dbReference type="ARBA" id="ARBA00004413"/>
    </source>
</evidence>
<dbReference type="InterPro" id="IPR023087">
    <property type="entry name" value="Flg_Motor_Flig_C"/>
</dbReference>
<dbReference type="EMBL" id="CP060010">
    <property type="protein sequence ID" value="QTN37198.1"/>
    <property type="molecule type" value="Genomic_DNA"/>
</dbReference>
<gene>
    <name evidence="14" type="primary">fliG</name>
    <name evidence="14" type="ORF">HZ995_06770</name>
</gene>
<evidence type="ECO:0000259" key="13">
    <source>
        <dbReference type="Pfam" id="PF14842"/>
    </source>
</evidence>
<keyword evidence="14" id="KW-0969">Cilium</keyword>
<dbReference type="Pfam" id="PF01706">
    <property type="entry name" value="FliG_C"/>
    <property type="match status" value="1"/>
</dbReference>
<dbReference type="GO" id="GO:0006935">
    <property type="term" value="P:chemotaxis"/>
    <property type="evidence" value="ECO:0007669"/>
    <property type="project" value="UniProtKB-KW"/>
</dbReference>
<dbReference type="Pfam" id="PF14842">
    <property type="entry name" value="FliG_N"/>
    <property type="match status" value="1"/>
</dbReference>
<keyword evidence="5" id="KW-1003">Cell membrane</keyword>
<evidence type="ECO:0000256" key="5">
    <source>
        <dbReference type="ARBA" id="ARBA00022475"/>
    </source>
</evidence>
<organism evidence="14 15">
    <name type="scientific">Cognatishimia activa</name>
    <dbReference type="NCBI Taxonomy" id="1715691"/>
    <lineage>
        <taxon>Bacteria</taxon>
        <taxon>Pseudomonadati</taxon>
        <taxon>Pseudomonadota</taxon>
        <taxon>Alphaproteobacteria</taxon>
        <taxon>Rhodobacterales</taxon>
        <taxon>Paracoccaceae</taxon>
        <taxon>Cognatishimia</taxon>
    </lineage>
</organism>
<dbReference type="InterPro" id="IPR032779">
    <property type="entry name" value="FliG_M"/>
</dbReference>
<keyword evidence="8" id="KW-0472">Membrane</keyword>
<dbReference type="PANTHER" id="PTHR30534:SF0">
    <property type="entry name" value="FLAGELLAR MOTOR SWITCH PROTEIN FLIG"/>
    <property type="match status" value="1"/>
</dbReference>
<evidence type="ECO:0000256" key="8">
    <source>
        <dbReference type="ARBA" id="ARBA00023136"/>
    </source>
</evidence>
<dbReference type="InterPro" id="IPR000090">
    <property type="entry name" value="Flg_Motor_Flig"/>
</dbReference>
<keyword evidence="9" id="KW-0975">Bacterial flagellum</keyword>
<dbReference type="InterPro" id="IPR011002">
    <property type="entry name" value="FliG_a-hlx"/>
</dbReference>
<evidence type="ECO:0000256" key="4">
    <source>
        <dbReference type="ARBA" id="ARBA00021870"/>
    </source>
</evidence>
<evidence type="ECO:0000259" key="11">
    <source>
        <dbReference type="Pfam" id="PF01706"/>
    </source>
</evidence>
<sequence length="341" mass="37965">MNQFATIRRAQRLTGPEKTAILFLCLGEERGSKLMQELKSSEISKITRAITAMGEVQSDIVEEVMREFGQKFSNYGGIVGSVEAARGLLKGFLPEDRVDSILEEIESGVGDNLWEELSKLDEKMFADYLRKEHNQTVAVILAKVTPDAVARVLPLMGEDRTIDIIERMVSIEVLPPDSMAAIEESLRREVLAKAGNNAEAEAEKQLVKVFNKLDTKMFEGIAKQLEKNIPEKIRSIKQKMFVFDDLGKVPANALAKVMREVSGNTLPMALRGAEKEVRDHFLNALPARSRDMLQDEMKAMGPVKSKDVKKAQSDLVEAAVQLAEAGDIELPDEDEGEEMME</sequence>
<dbReference type="AlphaFoldDB" id="A0A975I8F0"/>